<keyword evidence="7" id="KW-1185">Reference proteome</keyword>
<evidence type="ECO:0008006" key="8">
    <source>
        <dbReference type="Google" id="ProtNLM"/>
    </source>
</evidence>
<feature type="domain" description="NADP-dependent oxidoreductase" evidence="4">
    <location>
        <begin position="21"/>
        <end position="336"/>
    </location>
</feature>
<dbReference type="InterPro" id="IPR023210">
    <property type="entry name" value="NADP_OxRdtase_dom"/>
</dbReference>
<feature type="region of interest" description="Disordered" evidence="2">
    <location>
        <begin position="364"/>
        <end position="504"/>
    </location>
</feature>
<dbReference type="AlphaFoldDB" id="A0AAD2H7V9"/>
<dbReference type="Gene3D" id="1.10.150.670">
    <property type="entry name" value="Crossover junction endonuclease EME1, DNA-binding domain"/>
    <property type="match status" value="1"/>
</dbReference>
<dbReference type="InterPro" id="IPR042530">
    <property type="entry name" value="EME1/EME2_C"/>
</dbReference>
<dbReference type="Gene3D" id="3.20.20.100">
    <property type="entry name" value="NADP-dependent oxidoreductase domain"/>
    <property type="match status" value="1"/>
</dbReference>
<dbReference type="SUPFAM" id="SSF51430">
    <property type="entry name" value="NAD(P)-linked oxidoreductase"/>
    <property type="match status" value="1"/>
</dbReference>
<evidence type="ECO:0000259" key="5">
    <source>
        <dbReference type="Pfam" id="PF24535"/>
    </source>
</evidence>
<dbReference type="Pfam" id="PF00248">
    <property type="entry name" value="Aldo_ket_red"/>
    <property type="match status" value="1"/>
</dbReference>
<comment type="caution">
    <text evidence="6">The sequence shown here is derived from an EMBL/GenBank/DDBJ whole genome shotgun (WGS) entry which is preliminary data.</text>
</comment>
<dbReference type="GO" id="GO:0005634">
    <property type="term" value="C:nucleus"/>
    <property type="evidence" value="ECO:0007669"/>
    <property type="project" value="UniProtKB-SubCell"/>
</dbReference>
<dbReference type="InterPro" id="IPR036812">
    <property type="entry name" value="NAD(P)_OxRdtase_dom_sf"/>
</dbReference>
<dbReference type="GO" id="GO:0003677">
    <property type="term" value="F:DNA binding"/>
    <property type="evidence" value="ECO:0007669"/>
    <property type="project" value="InterPro"/>
</dbReference>
<dbReference type="CDD" id="cd19079">
    <property type="entry name" value="AKR_EcYajO-like"/>
    <property type="match status" value="1"/>
</dbReference>
<evidence type="ECO:0000256" key="3">
    <source>
        <dbReference type="SAM" id="Phobius"/>
    </source>
</evidence>
<evidence type="ECO:0000256" key="2">
    <source>
        <dbReference type="SAM" id="MobiDB-lite"/>
    </source>
</evidence>
<dbReference type="PANTHER" id="PTHR43364:SF4">
    <property type="entry name" value="NAD(P)-LINKED OXIDOREDUCTASE SUPERFAMILY PROTEIN"/>
    <property type="match status" value="1"/>
</dbReference>
<dbReference type="GO" id="GO:0004518">
    <property type="term" value="F:nuclease activity"/>
    <property type="evidence" value="ECO:0007669"/>
    <property type="project" value="InterPro"/>
</dbReference>
<dbReference type="EMBL" id="CAVNYO010000169">
    <property type="protein sequence ID" value="CAK5271153.1"/>
    <property type="molecule type" value="Genomic_DNA"/>
</dbReference>
<evidence type="ECO:0000259" key="4">
    <source>
        <dbReference type="Pfam" id="PF00248"/>
    </source>
</evidence>
<keyword evidence="3" id="KW-0812">Transmembrane</keyword>
<name>A0AAD2H7V9_9AGAR</name>
<dbReference type="Pfam" id="PF24535">
    <property type="entry name" value="DUF7598"/>
    <property type="match status" value="1"/>
</dbReference>
<dbReference type="GO" id="GO:0051321">
    <property type="term" value="P:meiotic cell cycle"/>
    <property type="evidence" value="ECO:0007669"/>
    <property type="project" value="UniProtKB-KW"/>
</dbReference>
<sequence>MSAPKKMTYVRLGSSGLKVSKIILGCMSYGDPKWMGTWVLPEEEAEKHIKAAYDAGINTFDTANVYSNGLSEEILGRAIKKYNLPRDEIVVMTKLFSPVGKNGEMTFTIPDPDAAGFVNQHGLSRKHIFDSVKASLKRLGLDYIDLFQCHRFDPQTPIAETMQALHDVVKAGYVRYIGMSSCYAYQFQAMQNYAINNNLTPFISMQNHYSLLYREEEREMMPTLKHFGVGSIPWSPLARGALTRPLSSQQTARGTTDLMSPALYTQSAANQNIVKRVEELAAKYECSMAQIGVAWVLNKDPVSAPIIGTTSLKNLEDILGAVNLKLTAEDVKYLEEPYMPMSVLGHYLRIAKHKMYPVIEISDSEDEYPHPPSSSQPPTTGDVDCIDISSDSDDDLPATFPMPVAGSSKRKRTPVSSPERRSLRSAPSSTSSVEFQNEQSGSEDDEESPRKKVKKSTTGKQRASPKSASQKEVERDHKKQAAEAKKAQKTAEKAEKAKKLAAEKATKKTFQSANKLVINKKNTLKNMELILSPSFQGTVLADALRTRLEEFDMTVSFAASRIVRGHDVFKWRRMTTAEYDEEARQWMPSQECVKDERTCLIHLKADELVRHLKDEDGGTGVVKEVRAVCGNKSQVFIMVDGLKAYLRRKSGIRMTKPEIERSLAALQMAENVHLLYVDTVSEAVERLYDLSADLGIKPYKLIERSHLPFCSDTRQATGTSLSDTWEKMLAQVHKVTPAAAKGIAVDFPSAHKLFSSYSTAQSQKHIDLMVAESHSTFVTYEMLPARGYAFIGLNTLRFLSIVTLLLVFASNVVTLVHDLQAFNQFQAGKSVSQIGFNATVEGILDGDYIPSSSIPNQPAGVFWAVLNRLLIVAQVTFLLFSEFGWPSALFNRYFPVMGKSFGLGPLGVMQCLLGAAILSHRVDQFSLVSAFFMFSIGCLNIFFGLVFRESARGKRSFTSWREHTKDALPTHVAGIDIRPGAPLTPSFASNSAKSDEKGDHARMGYGFGGLLITKPVESLPRYAPTRPSSQR</sequence>
<gene>
    <name evidence="6" type="ORF">MYCIT1_LOCUS16052</name>
</gene>
<evidence type="ECO:0000313" key="7">
    <source>
        <dbReference type="Proteomes" id="UP001295794"/>
    </source>
</evidence>
<dbReference type="InterPro" id="IPR050523">
    <property type="entry name" value="AKR_Detox_Biosynth"/>
</dbReference>
<feature type="compositionally biased region" description="Basic and acidic residues" evidence="2">
    <location>
        <begin position="469"/>
        <end position="504"/>
    </location>
</feature>
<proteinExistence type="predicted"/>
<feature type="compositionally biased region" description="Low complexity" evidence="2">
    <location>
        <begin position="376"/>
        <end position="389"/>
    </location>
</feature>
<dbReference type="GO" id="GO:0006310">
    <property type="term" value="P:DNA recombination"/>
    <property type="evidence" value="ECO:0007669"/>
    <property type="project" value="UniProtKB-KW"/>
</dbReference>
<feature type="transmembrane region" description="Helical" evidence="3">
    <location>
        <begin position="925"/>
        <end position="947"/>
    </location>
</feature>
<dbReference type="GO" id="GO:0005829">
    <property type="term" value="C:cytosol"/>
    <property type="evidence" value="ECO:0007669"/>
    <property type="project" value="UniProtKB-ARBA"/>
</dbReference>
<evidence type="ECO:0000313" key="6">
    <source>
        <dbReference type="EMBL" id="CAK5271153.1"/>
    </source>
</evidence>
<feature type="transmembrane region" description="Helical" evidence="3">
    <location>
        <begin position="796"/>
        <end position="816"/>
    </location>
</feature>
<dbReference type="PANTHER" id="PTHR43364">
    <property type="entry name" value="NADH-SPECIFIC METHYLGLYOXAL REDUCTASE-RELATED"/>
    <property type="match status" value="1"/>
</dbReference>
<dbReference type="InterPro" id="IPR056019">
    <property type="entry name" value="DUF7598"/>
</dbReference>
<organism evidence="6 7">
    <name type="scientific">Mycena citricolor</name>
    <dbReference type="NCBI Taxonomy" id="2018698"/>
    <lineage>
        <taxon>Eukaryota</taxon>
        <taxon>Fungi</taxon>
        <taxon>Dikarya</taxon>
        <taxon>Basidiomycota</taxon>
        <taxon>Agaricomycotina</taxon>
        <taxon>Agaricomycetes</taxon>
        <taxon>Agaricomycetidae</taxon>
        <taxon>Agaricales</taxon>
        <taxon>Marasmiineae</taxon>
        <taxon>Mycenaceae</taxon>
        <taxon>Mycena</taxon>
    </lineage>
</organism>
<keyword evidence="3" id="KW-1133">Transmembrane helix</keyword>
<keyword evidence="3" id="KW-0472">Membrane</keyword>
<accession>A0AAD2H7V9</accession>
<feature type="transmembrane region" description="Helical" evidence="3">
    <location>
        <begin position="860"/>
        <end position="880"/>
    </location>
</feature>
<dbReference type="FunFam" id="3.20.20.100:FF:000004">
    <property type="entry name" value="Oxidoreductase, aldo/keto reductase"/>
    <property type="match status" value="1"/>
</dbReference>
<protein>
    <recommendedName>
        <fullName evidence="8">NADP-dependent oxidoreductase domain-containing protein</fullName>
    </recommendedName>
</protein>
<feature type="transmembrane region" description="Helical" evidence="3">
    <location>
        <begin position="901"/>
        <end position="919"/>
    </location>
</feature>
<dbReference type="GO" id="GO:0016491">
    <property type="term" value="F:oxidoreductase activity"/>
    <property type="evidence" value="ECO:0007669"/>
    <property type="project" value="UniProtKB-KW"/>
</dbReference>
<dbReference type="GO" id="GO:0006281">
    <property type="term" value="P:DNA repair"/>
    <property type="evidence" value="ECO:0007669"/>
    <property type="project" value="UniProtKB-KW"/>
</dbReference>
<evidence type="ECO:0000256" key="1">
    <source>
        <dbReference type="ARBA" id="ARBA00023002"/>
    </source>
</evidence>
<dbReference type="Gene3D" id="3.40.50.10130">
    <property type="match status" value="1"/>
</dbReference>
<feature type="compositionally biased region" description="Polar residues" evidence="2">
    <location>
        <begin position="458"/>
        <end position="468"/>
    </location>
</feature>
<feature type="domain" description="DUF7598" evidence="5">
    <location>
        <begin position="861"/>
        <end position="946"/>
    </location>
</feature>
<reference evidence="6" key="1">
    <citation type="submission" date="2023-11" db="EMBL/GenBank/DDBJ databases">
        <authorList>
            <person name="De Vega J J."/>
            <person name="De Vega J J."/>
        </authorList>
    </citation>
    <scope>NUCLEOTIDE SEQUENCE</scope>
</reference>
<dbReference type="Proteomes" id="UP001295794">
    <property type="component" value="Unassembled WGS sequence"/>
</dbReference>
<keyword evidence="1" id="KW-0560">Oxidoreductase</keyword>